<protein>
    <submittedName>
        <fullName evidence="1">Uncharacterized protein</fullName>
    </submittedName>
</protein>
<comment type="caution">
    <text evidence="1">The sequence shown here is derived from an EMBL/GenBank/DDBJ whole genome shotgun (WGS) entry which is preliminary data.</text>
</comment>
<organism evidence="1 2">
    <name type="scientific">Aquamicrobium ahrensii</name>
    <dbReference type="NCBI Taxonomy" id="469551"/>
    <lineage>
        <taxon>Bacteria</taxon>
        <taxon>Pseudomonadati</taxon>
        <taxon>Pseudomonadota</taxon>
        <taxon>Alphaproteobacteria</taxon>
        <taxon>Hyphomicrobiales</taxon>
        <taxon>Phyllobacteriaceae</taxon>
        <taxon>Aquamicrobium</taxon>
    </lineage>
</organism>
<reference evidence="1 2" key="1">
    <citation type="submission" date="2024-06" db="EMBL/GenBank/DDBJ databases">
        <title>Genomic Encyclopedia of Type Strains, Phase IV (KMG-IV): sequencing the most valuable type-strain genomes for metagenomic binning, comparative biology and taxonomic classification.</title>
        <authorList>
            <person name="Goeker M."/>
        </authorList>
    </citation>
    <scope>NUCLEOTIDE SEQUENCE [LARGE SCALE GENOMIC DNA]</scope>
    <source>
        <strain evidence="1 2">DSM 19730</strain>
    </source>
</reference>
<sequence>MDFLDPIILIVWNYLTIFAMLSPDTAMPRMPTINSISSIAVAQGLARSTDLVGRLEFAELHEPDGINNDVDNVTLGQPVHHVDRE</sequence>
<evidence type="ECO:0000313" key="1">
    <source>
        <dbReference type="EMBL" id="MET3663111.1"/>
    </source>
</evidence>
<accession>A0ABV2KPY0</accession>
<dbReference type="RefSeq" id="WP_240578850.1">
    <property type="nucleotide sequence ID" value="NZ_JBEPMN010000019.1"/>
</dbReference>
<proteinExistence type="predicted"/>
<name>A0ABV2KPY0_9HYPH</name>
<gene>
    <name evidence="1" type="ORF">ABID44_003466</name>
</gene>
<dbReference type="Proteomes" id="UP001549143">
    <property type="component" value="Unassembled WGS sequence"/>
</dbReference>
<keyword evidence="2" id="KW-1185">Reference proteome</keyword>
<evidence type="ECO:0000313" key="2">
    <source>
        <dbReference type="Proteomes" id="UP001549143"/>
    </source>
</evidence>
<dbReference type="EMBL" id="JBEPMN010000019">
    <property type="protein sequence ID" value="MET3663111.1"/>
    <property type="molecule type" value="Genomic_DNA"/>
</dbReference>